<keyword evidence="3" id="KW-0472">Membrane</keyword>
<keyword evidence="7" id="KW-1185">Reference proteome</keyword>
<feature type="compositionally biased region" description="Low complexity" evidence="2">
    <location>
        <begin position="798"/>
        <end position="817"/>
    </location>
</feature>
<keyword evidence="3" id="KW-1133">Transmembrane helix</keyword>
<accession>A0A9P1GB94</accession>
<feature type="coiled-coil region" evidence="1">
    <location>
        <begin position="724"/>
        <end position="751"/>
    </location>
</feature>
<reference evidence="5" key="2">
    <citation type="submission" date="2024-04" db="EMBL/GenBank/DDBJ databases">
        <authorList>
            <person name="Chen Y."/>
            <person name="Shah S."/>
            <person name="Dougan E. K."/>
            <person name="Thang M."/>
            <person name="Chan C."/>
        </authorList>
    </citation>
    <scope>NUCLEOTIDE SEQUENCE [LARGE SCALE GENOMIC DNA]</scope>
</reference>
<keyword evidence="3" id="KW-0812">Transmembrane</keyword>
<keyword evidence="6" id="KW-0560">Oxidoreductase</keyword>
<feature type="transmembrane region" description="Helical" evidence="3">
    <location>
        <begin position="1247"/>
        <end position="1264"/>
    </location>
</feature>
<evidence type="ECO:0000256" key="3">
    <source>
        <dbReference type="SAM" id="Phobius"/>
    </source>
</evidence>
<sequence>MTSHDILAEMAAAISGSQRLYLSPYLLEVFLAMTLALQTTQFEAKLKKAMEQVKLILDSEKCAQLPSAEHHSYDDKFSLVERFTHLTLASQVNSLGFLGLDKEKLRQAKTWAETSQVSIRFRAEERCSFLREVHLATSLRSLAAQKTRQVEDPTKHVSEISMGGVSLGLTSKTVTKVTEFFWKFEVAYQLEVFRGVGSESSDRMVLQSNNCNTELKTTSKVTPQPEVKVPSTLQEANITFLLRHTDLGDLSTPVFKVDRVSKTTKTPRRNAEVDAAMAYVGGLGRFMRNTVRYLNDLAARDGEPSTANLSTEAVLVPALPLFVSGTSTSAPAVTDGTATLALVDVGQEESGCPVISAVDSNRLLAEEMRNLQAKQQDLAQELGSRSGVFALPEAVLVVLLQHGIDVTQQWAESMNYVEAMLRQQLVAAIGKEVTVADFAAYMRFHYRKVFQDAYLPAPFSFAVRRSELHSPEGTLSIEEEATGGSTPSQPVCSMSSVGHAQSVTFDLNASTTVSFSGDVHLHAWLAHQFSGQSGSSLALVSRARQFSSYIVMVGRIVSATQFDPTYAILVQNKDELGIPLDLSTIPTSKEFKDAIESLSPEQQAFAKAFRAMQLESTLFGVVVVQVKPQLEELLKLPEDSLTKEIKLTQDLMQLFIKYQIPSDLLSFSEDLLQPGEAATAAKKLEIVKGQVAQMNGMIAREKQEELEERRKEEEFKRMEQIRRMEEERCRKEAEEVKIMQLEERCMMLSDQAVCLQSAPKRSGGMMGGMMRGMASAFGGASAERCAASPAPGGAMPRSAPMPSVAATAAPPVATTPTIGKGRGKGGAPNACPKPTVPSSATAPAAMAPVAPVGRGMEDTEEMSTARDYTQVPKQMDEQFEKLDPTSSLRPTIISCGKSWAKRSQPSLLSAKKTEKLETDQQKKEKDAAFDLLDAITKSGALPLSHATLHIVVAATHCFDKTVTETVIQENLNPIERVECSSLIMASTVHQQPVAAMIKDSCRARIKLASPQLMDDVLKVQDEQLRLDRPVPPLQWGCAADLEAPFMFHSLSYEPLYSRAQRPPVLECPHFTSGRAQGWKGIWTSSRHLAGIEPECWLGGNGADAVLDEKVGRHLGSMVGDQGSAKLMEKITEDIGAQAEQKAAEKATKPRTNEARRCREEGETIFRNQKTGETATELPESAKEAWQAASPTVPAGAIPPWAKVGPKPSAPPADYGAVELGAKDEGSNGIATEEDRAKQRGKPSWKDLPPLMFPWFLFGMVLISTSLVQGQALCFLSVSASLLLSCGFLLYSRAPPWKVLAFVCLGITLVGWAMGLYDEAKYLYPFHFYDRSPSYLSVDPNSKPGSVADAGFLQFQDGTHVDSTRGVGFVSGSLWCAAPVVMNETVTSAAYWAVGKDCCRERAWFNCGNAMNHSVRSGVVIRDASPMLKGELPQYEQAARMAAETYGINVPENPVFIRWNDTPEANRMWYWNNAVSFVVYSLLVFSLLAPIFLSLLICTGASLFGMEASAQFHPEKLDLISFSFDWTPRAYPGYLRQDLLNSRSFWTGEVIKDYIFHVRCCGARGRVVKQAKVYGRPTLEDFSDDGHPGSHENFVQLPASFEVDDTAALHEPPVISAPLWFLQCPEERTLQRVSKVMLSIYVNGMRIRYLQDDRPERSLAWSPFAVVQACRFFRTETDDDLSQLRLFKVADFHHGVSCLFAVSSSNKEEALRQRAKWVAATACAIRLLTLSIFPAFKIVTRPTVNAPDWTSTRLLAGHLLLFDKKGVTPCFAELHAPLAEKTVLQCYEDESCKALLMRLRIDAVTTVTERMGVDCSCFTLNDHHFAARSVAEKVLWLRAISNVKVKLRHAMMPTSELELRYYRIAVDEQISKLPQTKLPLVLLKGMPFLKRRAQSFWPVSDPALPLSPDSGAPSTGHGEVDADVAIPTAEISKRNVFV</sequence>
<keyword evidence="6" id="KW-0223">Dioxygenase</keyword>
<evidence type="ECO:0000256" key="1">
    <source>
        <dbReference type="SAM" id="Coils"/>
    </source>
</evidence>
<dbReference type="EMBL" id="CAMXCT020004112">
    <property type="protein sequence ID" value="CAL1161096.1"/>
    <property type="molecule type" value="Genomic_DNA"/>
</dbReference>
<feature type="transmembrane region" description="Helical" evidence="3">
    <location>
        <begin position="1271"/>
        <end position="1290"/>
    </location>
</feature>
<feature type="region of interest" description="Disordered" evidence="2">
    <location>
        <begin position="785"/>
        <end position="846"/>
    </location>
</feature>
<feature type="transmembrane region" description="Helical" evidence="3">
    <location>
        <begin position="1476"/>
        <end position="1503"/>
    </location>
</feature>
<dbReference type="EMBL" id="CAMXCT030004112">
    <property type="protein sequence ID" value="CAL4795033.1"/>
    <property type="molecule type" value="Genomic_DNA"/>
</dbReference>
<dbReference type="Proteomes" id="UP001152797">
    <property type="component" value="Unassembled WGS sequence"/>
</dbReference>
<evidence type="ECO:0000256" key="2">
    <source>
        <dbReference type="SAM" id="MobiDB-lite"/>
    </source>
</evidence>
<dbReference type="EMBL" id="CAMXCT010004112">
    <property type="protein sequence ID" value="CAI4007721.1"/>
    <property type="molecule type" value="Genomic_DNA"/>
</dbReference>
<keyword evidence="1" id="KW-0175">Coiled coil</keyword>
<protein>
    <submittedName>
        <fullName evidence="6">Fe2OG dioxygenase domain-containing protein</fullName>
    </submittedName>
</protein>
<organism evidence="4">
    <name type="scientific">Cladocopium goreaui</name>
    <dbReference type="NCBI Taxonomy" id="2562237"/>
    <lineage>
        <taxon>Eukaryota</taxon>
        <taxon>Sar</taxon>
        <taxon>Alveolata</taxon>
        <taxon>Dinophyceae</taxon>
        <taxon>Suessiales</taxon>
        <taxon>Symbiodiniaceae</taxon>
        <taxon>Cladocopium</taxon>
    </lineage>
</organism>
<feature type="transmembrane region" description="Helical" evidence="3">
    <location>
        <begin position="1296"/>
        <end position="1316"/>
    </location>
</feature>
<evidence type="ECO:0000313" key="4">
    <source>
        <dbReference type="EMBL" id="CAI4007721.1"/>
    </source>
</evidence>
<evidence type="ECO:0000313" key="7">
    <source>
        <dbReference type="Proteomes" id="UP001152797"/>
    </source>
</evidence>
<gene>
    <name evidence="4" type="ORF">C1SCF055_LOCUS33249</name>
</gene>
<evidence type="ECO:0000313" key="5">
    <source>
        <dbReference type="EMBL" id="CAL1161096.1"/>
    </source>
</evidence>
<dbReference type="GO" id="GO:0051213">
    <property type="term" value="F:dioxygenase activity"/>
    <property type="evidence" value="ECO:0007669"/>
    <property type="project" value="UniProtKB-KW"/>
</dbReference>
<feature type="compositionally biased region" description="Low complexity" evidence="2">
    <location>
        <begin position="832"/>
        <end position="846"/>
    </location>
</feature>
<reference evidence="4" key="1">
    <citation type="submission" date="2022-10" db="EMBL/GenBank/DDBJ databases">
        <authorList>
            <person name="Chen Y."/>
            <person name="Dougan E. K."/>
            <person name="Chan C."/>
            <person name="Rhodes N."/>
            <person name="Thang M."/>
        </authorList>
    </citation>
    <scope>NUCLEOTIDE SEQUENCE</scope>
</reference>
<name>A0A9P1GB94_9DINO</name>
<proteinExistence type="predicted"/>
<comment type="caution">
    <text evidence="4">The sequence shown here is derived from an EMBL/GenBank/DDBJ whole genome shotgun (WGS) entry which is preliminary data.</text>
</comment>
<dbReference type="OrthoDB" id="422042at2759"/>
<evidence type="ECO:0000313" key="6">
    <source>
        <dbReference type="EMBL" id="CAL4795033.1"/>
    </source>
</evidence>